<dbReference type="PROSITE" id="PS51935">
    <property type="entry name" value="NLPC_P60"/>
    <property type="match status" value="1"/>
</dbReference>
<evidence type="ECO:0000313" key="7">
    <source>
        <dbReference type="Proteomes" id="UP000469011"/>
    </source>
</evidence>
<keyword evidence="2" id="KW-0645">Protease</keyword>
<dbReference type="EMBL" id="JAAAMG010000001">
    <property type="protein sequence ID" value="NDW03074.1"/>
    <property type="molecule type" value="Genomic_DNA"/>
</dbReference>
<dbReference type="InterPro" id="IPR000064">
    <property type="entry name" value="NLP_P60_dom"/>
</dbReference>
<dbReference type="Pfam" id="PF00877">
    <property type="entry name" value="NLPC_P60"/>
    <property type="match status" value="1"/>
</dbReference>
<proteinExistence type="inferred from homology"/>
<name>A0A6N9SVP2_9HYPH</name>
<dbReference type="NCBIfam" id="TIGR02219">
    <property type="entry name" value="phage_NlpC_fam"/>
    <property type="match status" value="1"/>
</dbReference>
<dbReference type="Proteomes" id="UP000469011">
    <property type="component" value="Unassembled WGS sequence"/>
</dbReference>
<evidence type="ECO:0000256" key="1">
    <source>
        <dbReference type="ARBA" id="ARBA00007074"/>
    </source>
</evidence>
<dbReference type="AlphaFoldDB" id="A0A6N9SVP2"/>
<dbReference type="InterPro" id="IPR038765">
    <property type="entry name" value="Papain-like_cys_pep_sf"/>
</dbReference>
<evidence type="ECO:0000256" key="2">
    <source>
        <dbReference type="ARBA" id="ARBA00022670"/>
    </source>
</evidence>
<dbReference type="GO" id="GO:0008234">
    <property type="term" value="F:cysteine-type peptidase activity"/>
    <property type="evidence" value="ECO:0007669"/>
    <property type="project" value="UniProtKB-KW"/>
</dbReference>
<comment type="similarity">
    <text evidence="1">Belongs to the peptidase C40 family.</text>
</comment>
<gene>
    <name evidence="6" type="ORF">GTK09_01410</name>
</gene>
<dbReference type="InterPro" id="IPR011929">
    <property type="entry name" value="Phage_pept_NlpC/P60"/>
</dbReference>
<sequence>MSETMRAWALESARSWLGTPYRHQGSAKGIGCDCLGLIRGIWRELRGVEPEEPGAYSTTWSLRSGPDRLMAAAERHLLPVDMSQALPGDVLLFRWRSGAPATHCAIVDESGRIIHAYQGASVVSTALPNSWRGRIAGAFRFPE</sequence>
<accession>A0A6N9SVP2</accession>
<dbReference type="Gene3D" id="3.90.1720.10">
    <property type="entry name" value="endopeptidase domain like (from Nostoc punctiforme)"/>
    <property type="match status" value="1"/>
</dbReference>
<feature type="domain" description="NlpC/P60" evidence="5">
    <location>
        <begin position="3"/>
        <end position="142"/>
    </location>
</feature>
<protein>
    <submittedName>
        <fullName evidence="6">Peptidase P60</fullName>
    </submittedName>
</protein>
<keyword evidence="4" id="KW-0788">Thiol protease</keyword>
<evidence type="ECO:0000256" key="3">
    <source>
        <dbReference type="ARBA" id="ARBA00022801"/>
    </source>
</evidence>
<reference evidence="6 7" key="1">
    <citation type="submission" date="2020-01" db="EMBL/GenBank/DDBJ databases">
        <title>Jiella pacifica sp. nov.</title>
        <authorList>
            <person name="Xue Z."/>
            <person name="Zhu S."/>
            <person name="Chen J."/>
            <person name="Yang J."/>
        </authorList>
    </citation>
    <scope>NUCLEOTIDE SEQUENCE [LARGE SCALE GENOMIC DNA]</scope>
    <source>
        <strain evidence="6 7">40Bstr34</strain>
    </source>
</reference>
<comment type="caution">
    <text evidence="6">The sequence shown here is derived from an EMBL/GenBank/DDBJ whole genome shotgun (WGS) entry which is preliminary data.</text>
</comment>
<keyword evidence="3" id="KW-0378">Hydrolase</keyword>
<dbReference type="GO" id="GO:0006508">
    <property type="term" value="P:proteolysis"/>
    <property type="evidence" value="ECO:0007669"/>
    <property type="project" value="UniProtKB-KW"/>
</dbReference>
<dbReference type="SUPFAM" id="SSF54001">
    <property type="entry name" value="Cysteine proteinases"/>
    <property type="match status" value="1"/>
</dbReference>
<dbReference type="RefSeq" id="WP_163460689.1">
    <property type="nucleotide sequence ID" value="NZ_JAAAMG010000001.1"/>
</dbReference>
<evidence type="ECO:0000256" key="4">
    <source>
        <dbReference type="ARBA" id="ARBA00022807"/>
    </source>
</evidence>
<evidence type="ECO:0000259" key="5">
    <source>
        <dbReference type="PROSITE" id="PS51935"/>
    </source>
</evidence>
<evidence type="ECO:0000313" key="6">
    <source>
        <dbReference type="EMBL" id="NDW03074.1"/>
    </source>
</evidence>
<organism evidence="6 7">
    <name type="scientific">Jiella pacifica</name>
    <dbReference type="NCBI Taxonomy" id="2696469"/>
    <lineage>
        <taxon>Bacteria</taxon>
        <taxon>Pseudomonadati</taxon>
        <taxon>Pseudomonadota</taxon>
        <taxon>Alphaproteobacteria</taxon>
        <taxon>Hyphomicrobiales</taxon>
        <taxon>Aurantimonadaceae</taxon>
        <taxon>Jiella</taxon>
    </lineage>
</organism>
<keyword evidence="7" id="KW-1185">Reference proteome</keyword>